<gene>
    <name evidence="1" type="ORF">HYPSUDRAFT_203970</name>
</gene>
<name>A0A0D2MAA2_HYPSF</name>
<keyword evidence="2" id="KW-1185">Reference proteome</keyword>
<dbReference type="EMBL" id="KN817569">
    <property type="protein sequence ID" value="KJA20273.1"/>
    <property type="molecule type" value="Genomic_DNA"/>
</dbReference>
<dbReference type="OrthoDB" id="2965384at2759"/>
<sequence>MSSRIFDALRKSDDGALIELVKEAPTWETVNNIIAAYPAVARVYPKMTLKIAETLCEAKKLAEDLSGDLIALSDPDYPSDRLDLEYELQICVYDMLMNVLRVPTDNAPLEYTDITPKNDFIIAGMISGACHRIALCKSPEQRRPICEGFQFPGYIVDRNEQWSELYAIHACMALLVGGHRLYSTITYFEPGKLALGLKRLVEKDVIKDSNGNKLLQLIIKQVEEQFETEIEVEEIWKTLFPPPV</sequence>
<dbReference type="Proteomes" id="UP000054270">
    <property type="component" value="Unassembled WGS sequence"/>
</dbReference>
<evidence type="ECO:0000313" key="1">
    <source>
        <dbReference type="EMBL" id="KJA20273.1"/>
    </source>
</evidence>
<proteinExistence type="predicted"/>
<evidence type="ECO:0000313" key="2">
    <source>
        <dbReference type="Proteomes" id="UP000054270"/>
    </source>
</evidence>
<organism evidence="1 2">
    <name type="scientific">Hypholoma sublateritium (strain FD-334 SS-4)</name>
    <dbReference type="NCBI Taxonomy" id="945553"/>
    <lineage>
        <taxon>Eukaryota</taxon>
        <taxon>Fungi</taxon>
        <taxon>Dikarya</taxon>
        <taxon>Basidiomycota</taxon>
        <taxon>Agaricomycotina</taxon>
        <taxon>Agaricomycetes</taxon>
        <taxon>Agaricomycetidae</taxon>
        <taxon>Agaricales</taxon>
        <taxon>Agaricineae</taxon>
        <taxon>Strophariaceae</taxon>
        <taxon>Hypholoma</taxon>
    </lineage>
</organism>
<dbReference type="AlphaFoldDB" id="A0A0D2MAA2"/>
<protein>
    <submittedName>
        <fullName evidence="1">Uncharacterized protein</fullName>
    </submittedName>
</protein>
<accession>A0A0D2MAA2</accession>
<reference evidence="2" key="1">
    <citation type="submission" date="2014-04" db="EMBL/GenBank/DDBJ databases">
        <title>Evolutionary Origins and Diversification of the Mycorrhizal Mutualists.</title>
        <authorList>
            <consortium name="DOE Joint Genome Institute"/>
            <consortium name="Mycorrhizal Genomics Consortium"/>
            <person name="Kohler A."/>
            <person name="Kuo A."/>
            <person name="Nagy L.G."/>
            <person name="Floudas D."/>
            <person name="Copeland A."/>
            <person name="Barry K.W."/>
            <person name="Cichocki N."/>
            <person name="Veneault-Fourrey C."/>
            <person name="LaButti K."/>
            <person name="Lindquist E.A."/>
            <person name="Lipzen A."/>
            <person name="Lundell T."/>
            <person name="Morin E."/>
            <person name="Murat C."/>
            <person name="Riley R."/>
            <person name="Ohm R."/>
            <person name="Sun H."/>
            <person name="Tunlid A."/>
            <person name="Henrissat B."/>
            <person name="Grigoriev I.V."/>
            <person name="Hibbett D.S."/>
            <person name="Martin F."/>
        </authorList>
    </citation>
    <scope>NUCLEOTIDE SEQUENCE [LARGE SCALE GENOMIC DNA]</scope>
    <source>
        <strain evidence="2">FD-334 SS-4</strain>
    </source>
</reference>